<evidence type="ECO:0000259" key="2">
    <source>
        <dbReference type="SMART" id="SM00863"/>
    </source>
</evidence>
<protein>
    <submittedName>
        <fullName evidence="4">Threonyl/alanyl tRNA synthetase SAD domain-containing protein</fullName>
    </submittedName>
</protein>
<dbReference type="SMART" id="SM00863">
    <property type="entry name" value="tRNA_SAD"/>
    <property type="match status" value="1"/>
</dbReference>
<dbReference type="GO" id="GO:0005739">
    <property type="term" value="C:mitochondrion"/>
    <property type="evidence" value="ECO:0007669"/>
    <property type="project" value="TreeGrafter"/>
</dbReference>
<dbReference type="WBParaSite" id="PDA_v2.g30516.t1">
    <property type="protein sequence ID" value="PDA_v2.g30516.t1"/>
    <property type="gene ID" value="PDA_v2.g30516"/>
</dbReference>
<evidence type="ECO:0000313" key="4">
    <source>
        <dbReference type="WBParaSite" id="PDA_v2.g30516.t1"/>
    </source>
</evidence>
<name>A0A914QSZ0_9BILA</name>
<dbReference type="InterPro" id="IPR018163">
    <property type="entry name" value="Thr/Ala-tRNA-synth_IIc_edit"/>
</dbReference>
<keyword evidence="3" id="KW-1185">Reference proteome</keyword>
<dbReference type="Proteomes" id="UP000887578">
    <property type="component" value="Unplaced"/>
</dbReference>
<feature type="domain" description="Threonyl/alanyl tRNA synthetase SAD" evidence="2">
    <location>
        <begin position="131"/>
        <end position="180"/>
    </location>
</feature>
<sequence length="202" mass="23569">MIFQLWDLDRPFEGDETLKILKFDDDEGKAVFWHSSAHILGEAVERYCGAYLCYGCYGPPTDDGFYCDMFKENLTIKQKDFKKLEEIAKCAVKDEQPFERLEMSKVDLLEMFKYNEFKCRIINEKVKTDKTTVYRCGPLIDLCRGPLVRHAGKIKALAVTKCSSFYWEGNAEMESLQRISGISFSDPKQLKEWQKLQEHTWA</sequence>
<dbReference type="GO" id="GO:0006435">
    <property type="term" value="P:threonyl-tRNA aminoacylation"/>
    <property type="evidence" value="ECO:0007669"/>
    <property type="project" value="TreeGrafter"/>
</dbReference>
<dbReference type="GO" id="GO:0004829">
    <property type="term" value="F:threonine-tRNA ligase activity"/>
    <property type="evidence" value="ECO:0007669"/>
    <property type="project" value="TreeGrafter"/>
</dbReference>
<dbReference type="AlphaFoldDB" id="A0A914QSZ0"/>
<dbReference type="Pfam" id="PF07973">
    <property type="entry name" value="tRNA_SAD"/>
    <property type="match status" value="1"/>
</dbReference>
<reference evidence="4" key="1">
    <citation type="submission" date="2022-11" db="UniProtKB">
        <authorList>
            <consortium name="WormBaseParasite"/>
        </authorList>
    </citation>
    <scope>IDENTIFICATION</scope>
</reference>
<dbReference type="InterPro" id="IPR012947">
    <property type="entry name" value="tRNA_SAD"/>
</dbReference>
<accession>A0A914QSZ0</accession>
<proteinExistence type="predicted"/>
<evidence type="ECO:0000313" key="3">
    <source>
        <dbReference type="Proteomes" id="UP000887578"/>
    </source>
</evidence>
<organism evidence="3 4">
    <name type="scientific">Panagrolaimus davidi</name>
    <dbReference type="NCBI Taxonomy" id="227884"/>
    <lineage>
        <taxon>Eukaryota</taxon>
        <taxon>Metazoa</taxon>
        <taxon>Ecdysozoa</taxon>
        <taxon>Nematoda</taxon>
        <taxon>Chromadorea</taxon>
        <taxon>Rhabditida</taxon>
        <taxon>Tylenchina</taxon>
        <taxon>Panagrolaimomorpha</taxon>
        <taxon>Panagrolaimoidea</taxon>
        <taxon>Panagrolaimidae</taxon>
        <taxon>Panagrolaimus</taxon>
    </lineage>
</organism>
<dbReference type="GO" id="GO:0005524">
    <property type="term" value="F:ATP binding"/>
    <property type="evidence" value="ECO:0007669"/>
    <property type="project" value="InterPro"/>
</dbReference>
<dbReference type="PANTHER" id="PTHR11451">
    <property type="entry name" value="THREONINE-TRNA LIGASE"/>
    <property type="match status" value="1"/>
</dbReference>
<dbReference type="PANTHER" id="PTHR11451:SF46">
    <property type="entry name" value="THREONINE--TRNA LIGASE"/>
    <property type="match status" value="1"/>
</dbReference>
<keyword evidence="1" id="KW-0648">Protein biosynthesis</keyword>
<dbReference type="FunFam" id="3.30.980.10:FF:000003">
    <property type="entry name" value="Threonine--tRNA ligase, cytoplasmic"/>
    <property type="match status" value="1"/>
</dbReference>
<dbReference type="SUPFAM" id="SSF55186">
    <property type="entry name" value="ThrRS/AlaRS common domain"/>
    <property type="match status" value="1"/>
</dbReference>
<dbReference type="Gene3D" id="3.30.980.10">
    <property type="entry name" value="Threonyl-trna Synthetase, Chain A, domain 2"/>
    <property type="match status" value="1"/>
</dbReference>
<evidence type="ECO:0000256" key="1">
    <source>
        <dbReference type="ARBA" id="ARBA00022917"/>
    </source>
</evidence>